<dbReference type="PIRSF" id="PIRSF000498">
    <property type="entry name" value="Riboflavin_syn_A"/>
    <property type="match status" value="1"/>
</dbReference>
<dbReference type="Proteomes" id="UP001056429">
    <property type="component" value="Unassembled WGS sequence"/>
</dbReference>
<feature type="domain" description="Lumazine-binding" evidence="12">
    <location>
        <begin position="97"/>
        <end position="193"/>
    </location>
</feature>
<evidence type="ECO:0000259" key="12">
    <source>
        <dbReference type="PROSITE" id="PS51177"/>
    </source>
</evidence>
<feature type="domain" description="Lumazine-binding" evidence="12">
    <location>
        <begin position="1"/>
        <end position="96"/>
    </location>
</feature>
<dbReference type="NCBIfam" id="TIGR00187">
    <property type="entry name" value="ribE"/>
    <property type="match status" value="1"/>
</dbReference>
<dbReference type="Gene3D" id="2.40.30.20">
    <property type="match status" value="2"/>
</dbReference>
<dbReference type="NCBIfam" id="NF009566">
    <property type="entry name" value="PRK13020.1"/>
    <property type="match status" value="1"/>
</dbReference>
<organism evidence="13 14">
    <name type="scientific">Oceanirhabdus seepicola</name>
    <dbReference type="NCBI Taxonomy" id="2828781"/>
    <lineage>
        <taxon>Bacteria</taxon>
        <taxon>Bacillati</taxon>
        <taxon>Bacillota</taxon>
        <taxon>Clostridia</taxon>
        <taxon>Eubacteriales</taxon>
        <taxon>Clostridiaceae</taxon>
        <taxon>Oceanirhabdus</taxon>
    </lineage>
</organism>
<gene>
    <name evidence="13" type="ORF">KDK92_13090</name>
</gene>
<dbReference type="InterPro" id="IPR017938">
    <property type="entry name" value="Riboflavin_synthase-like_b-brl"/>
</dbReference>
<dbReference type="InterPro" id="IPR023366">
    <property type="entry name" value="ATP_synth_asu-like_sf"/>
</dbReference>
<dbReference type="InterPro" id="IPR026017">
    <property type="entry name" value="Lumazine-bd_dom"/>
</dbReference>
<evidence type="ECO:0000256" key="9">
    <source>
        <dbReference type="ARBA" id="ARBA00022737"/>
    </source>
</evidence>
<dbReference type="RefSeq" id="WP_250859753.1">
    <property type="nucleotide sequence ID" value="NZ_JAGSOJ010000002.1"/>
</dbReference>
<keyword evidence="7" id="KW-0686">Riboflavin biosynthesis</keyword>
<dbReference type="NCBIfam" id="NF006767">
    <property type="entry name" value="PRK09289.1"/>
    <property type="match status" value="1"/>
</dbReference>
<evidence type="ECO:0000313" key="13">
    <source>
        <dbReference type="EMBL" id="MCM1990661.1"/>
    </source>
</evidence>
<evidence type="ECO:0000256" key="11">
    <source>
        <dbReference type="PROSITE-ProRule" id="PRU00524"/>
    </source>
</evidence>
<evidence type="ECO:0000256" key="4">
    <source>
        <dbReference type="ARBA" id="ARBA00011233"/>
    </source>
</evidence>
<comment type="subunit">
    <text evidence="4">Homotrimer.</text>
</comment>
<evidence type="ECO:0000256" key="8">
    <source>
        <dbReference type="ARBA" id="ARBA00022679"/>
    </source>
</evidence>
<dbReference type="AlphaFoldDB" id="A0A9J6P4C3"/>
<feature type="repeat" description="Lumazine-binding" evidence="11">
    <location>
        <begin position="1"/>
        <end position="96"/>
    </location>
</feature>
<evidence type="ECO:0000313" key="14">
    <source>
        <dbReference type="Proteomes" id="UP001056429"/>
    </source>
</evidence>
<evidence type="ECO:0000256" key="2">
    <source>
        <dbReference type="ARBA" id="ARBA00002803"/>
    </source>
</evidence>
<name>A0A9J6P4C3_9CLOT</name>
<dbReference type="InterPro" id="IPR001783">
    <property type="entry name" value="Lumazine-bd"/>
</dbReference>
<proteinExistence type="predicted"/>
<feature type="repeat" description="Lumazine-binding" evidence="11">
    <location>
        <begin position="97"/>
        <end position="193"/>
    </location>
</feature>
<comment type="function">
    <text evidence="2">Catalyzes the dismutation of two molecules of 6,7-dimethyl-8-ribityllumazine, resulting in the formation of riboflavin and 5-amino-6-(D-ribitylamino)uracil.</text>
</comment>
<dbReference type="GO" id="GO:0004746">
    <property type="term" value="F:riboflavin synthase activity"/>
    <property type="evidence" value="ECO:0007669"/>
    <property type="project" value="UniProtKB-UniRule"/>
</dbReference>
<accession>A0A9J6P4C3</accession>
<keyword evidence="8 13" id="KW-0808">Transferase</keyword>
<dbReference type="EC" id="2.5.1.9" evidence="5 10"/>
<keyword evidence="9" id="KW-0677">Repeat</keyword>
<dbReference type="FunFam" id="2.40.30.20:FF:000004">
    <property type="entry name" value="Riboflavin synthase, alpha subunit"/>
    <property type="match status" value="1"/>
</dbReference>
<dbReference type="FunFam" id="2.40.30.20:FF:000003">
    <property type="entry name" value="Riboflavin synthase, alpha subunit"/>
    <property type="match status" value="1"/>
</dbReference>
<dbReference type="SUPFAM" id="SSF63380">
    <property type="entry name" value="Riboflavin synthase domain-like"/>
    <property type="match status" value="2"/>
</dbReference>
<comment type="caution">
    <text evidence="13">The sequence shown here is derived from an EMBL/GenBank/DDBJ whole genome shotgun (WGS) entry which is preliminary data.</text>
</comment>
<sequence length="212" mass="23532">MFTGIIEEVGTIKNITSGGDKRSFTMECKEVLNGVRKGDSIAVNGVCLTVNSFGDKHFVADVMNETVKASTFKWCKEGDSVNLERALRMGDRLGGHIITGHIDCVGQVQRKYRDGNAVKYEIEFPIEYMNRVVNKGSIGVDGISLTIMEIKNNTFTISIIPTTSEDTIISKKDSGDAVNLEFDIIGKYVQRIEVNQKKSNIDMSFLEKNGFM</sequence>
<evidence type="ECO:0000256" key="3">
    <source>
        <dbReference type="ARBA" id="ARBA00004887"/>
    </source>
</evidence>
<protein>
    <recommendedName>
        <fullName evidence="6 10">Riboflavin synthase</fullName>
        <ecNumber evidence="5 10">2.5.1.9</ecNumber>
    </recommendedName>
</protein>
<comment type="catalytic activity">
    <reaction evidence="1">
        <text>2 6,7-dimethyl-8-(1-D-ribityl)lumazine + H(+) = 5-amino-6-(D-ribitylamino)uracil + riboflavin</text>
        <dbReference type="Rhea" id="RHEA:20772"/>
        <dbReference type="ChEBI" id="CHEBI:15378"/>
        <dbReference type="ChEBI" id="CHEBI:15934"/>
        <dbReference type="ChEBI" id="CHEBI:57986"/>
        <dbReference type="ChEBI" id="CHEBI:58201"/>
        <dbReference type="EC" id="2.5.1.9"/>
    </reaction>
</comment>
<evidence type="ECO:0000256" key="10">
    <source>
        <dbReference type="NCBIfam" id="TIGR00187"/>
    </source>
</evidence>
<evidence type="ECO:0000256" key="5">
    <source>
        <dbReference type="ARBA" id="ARBA00012827"/>
    </source>
</evidence>
<dbReference type="PANTHER" id="PTHR21098">
    <property type="entry name" value="RIBOFLAVIN SYNTHASE ALPHA CHAIN"/>
    <property type="match status" value="1"/>
</dbReference>
<dbReference type="PANTHER" id="PTHR21098:SF12">
    <property type="entry name" value="RIBOFLAVIN SYNTHASE"/>
    <property type="match status" value="1"/>
</dbReference>
<dbReference type="GO" id="GO:0009231">
    <property type="term" value="P:riboflavin biosynthetic process"/>
    <property type="evidence" value="ECO:0007669"/>
    <property type="project" value="UniProtKB-KW"/>
</dbReference>
<comment type="pathway">
    <text evidence="3">Cofactor biosynthesis; riboflavin biosynthesis; riboflavin from 2-hydroxy-3-oxobutyl phosphate and 5-amino-6-(D-ribitylamino)uracil: step 2/2.</text>
</comment>
<reference evidence="13" key="2">
    <citation type="submission" date="2021-04" db="EMBL/GenBank/DDBJ databases">
        <authorList>
            <person name="Dong X."/>
        </authorList>
    </citation>
    <scope>NUCLEOTIDE SEQUENCE</scope>
    <source>
        <strain evidence="13">ZWT</strain>
    </source>
</reference>
<keyword evidence="14" id="KW-1185">Reference proteome</keyword>
<reference evidence="13" key="1">
    <citation type="journal article" date="2021" name="mSystems">
        <title>Bacteria and Archaea Synergistically Convert Glycine Betaine to Biogenic Methane in the Formosa Cold Seep of the South China Sea.</title>
        <authorList>
            <person name="Li L."/>
            <person name="Zhang W."/>
            <person name="Zhang S."/>
            <person name="Song L."/>
            <person name="Sun Q."/>
            <person name="Zhang H."/>
            <person name="Xiang H."/>
            <person name="Dong X."/>
        </authorList>
    </citation>
    <scope>NUCLEOTIDE SEQUENCE</scope>
    <source>
        <strain evidence="13">ZWT</strain>
    </source>
</reference>
<dbReference type="CDD" id="cd00402">
    <property type="entry name" value="Riboflavin_synthase_like"/>
    <property type="match status" value="1"/>
</dbReference>
<dbReference type="Pfam" id="PF00677">
    <property type="entry name" value="Lum_binding"/>
    <property type="match status" value="2"/>
</dbReference>
<evidence type="ECO:0000256" key="7">
    <source>
        <dbReference type="ARBA" id="ARBA00022619"/>
    </source>
</evidence>
<dbReference type="EMBL" id="JAGSOJ010000002">
    <property type="protein sequence ID" value="MCM1990661.1"/>
    <property type="molecule type" value="Genomic_DNA"/>
</dbReference>
<evidence type="ECO:0000256" key="1">
    <source>
        <dbReference type="ARBA" id="ARBA00000968"/>
    </source>
</evidence>
<dbReference type="PROSITE" id="PS51177">
    <property type="entry name" value="LUMAZINE_BIND"/>
    <property type="match status" value="2"/>
</dbReference>
<evidence type="ECO:0000256" key="6">
    <source>
        <dbReference type="ARBA" id="ARBA00013950"/>
    </source>
</evidence>